<proteinExistence type="predicted"/>
<name>A0ABV8PLB9_9FLAO</name>
<reference evidence="3" key="1">
    <citation type="journal article" date="2019" name="Int. J. Syst. Evol. Microbiol.">
        <title>The Global Catalogue of Microorganisms (GCM) 10K type strain sequencing project: providing services to taxonomists for standard genome sequencing and annotation.</title>
        <authorList>
            <consortium name="The Broad Institute Genomics Platform"/>
            <consortium name="The Broad Institute Genome Sequencing Center for Infectious Disease"/>
            <person name="Wu L."/>
            <person name="Ma J."/>
        </authorList>
    </citation>
    <scope>NUCLEOTIDE SEQUENCE [LARGE SCALE GENOMIC DNA]</scope>
    <source>
        <strain evidence="3">CGMCC 1.15774</strain>
    </source>
</reference>
<sequence length="149" mass="17372">MKNAKKCNKWLLPISFFLIQVASGQTVVGKWKTVDDRSGIEKAIVQIYKENGLLQGKIVKILEEGKQDAICSKCDDEFKDKPILGLHIFKDLKKSDKDEYKGNEMLDPENGIKFRGKLWLDPDNEDQLKVRGYLVFLYRTQTWYRVKEE</sequence>
<dbReference type="Gene3D" id="2.40.128.520">
    <property type="match status" value="1"/>
</dbReference>
<feature type="domain" description="DUF2147" evidence="1">
    <location>
        <begin position="29"/>
        <end position="145"/>
    </location>
</feature>
<dbReference type="Proteomes" id="UP001595841">
    <property type="component" value="Unassembled WGS sequence"/>
</dbReference>
<keyword evidence="3" id="KW-1185">Reference proteome</keyword>
<evidence type="ECO:0000259" key="1">
    <source>
        <dbReference type="Pfam" id="PF09917"/>
    </source>
</evidence>
<dbReference type="InterPro" id="IPR019223">
    <property type="entry name" value="DUF2147"/>
</dbReference>
<accession>A0ABV8PLB9</accession>
<evidence type="ECO:0000313" key="3">
    <source>
        <dbReference type="Proteomes" id="UP001595841"/>
    </source>
</evidence>
<protein>
    <submittedName>
        <fullName evidence="2">DUF2147 domain-containing protein</fullName>
    </submittedName>
</protein>
<dbReference type="PANTHER" id="PTHR36919:SF3">
    <property type="entry name" value="BLL5882 PROTEIN"/>
    <property type="match status" value="1"/>
</dbReference>
<evidence type="ECO:0000313" key="2">
    <source>
        <dbReference type="EMBL" id="MFC4219928.1"/>
    </source>
</evidence>
<gene>
    <name evidence="2" type="ORF">ACFOWS_07280</name>
</gene>
<dbReference type="PANTHER" id="PTHR36919">
    <property type="entry name" value="BLR1215 PROTEIN"/>
    <property type="match status" value="1"/>
</dbReference>
<dbReference type="EMBL" id="JBHSCL010000004">
    <property type="protein sequence ID" value="MFC4219928.1"/>
    <property type="molecule type" value="Genomic_DNA"/>
</dbReference>
<comment type="caution">
    <text evidence="2">The sequence shown here is derived from an EMBL/GenBank/DDBJ whole genome shotgun (WGS) entry which is preliminary data.</text>
</comment>
<dbReference type="Pfam" id="PF09917">
    <property type="entry name" value="DUF2147"/>
    <property type="match status" value="1"/>
</dbReference>
<organism evidence="2 3">
    <name type="scientific">Flagellimonas marina</name>
    <dbReference type="NCBI Taxonomy" id="1775168"/>
    <lineage>
        <taxon>Bacteria</taxon>
        <taxon>Pseudomonadati</taxon>
        <taxon>Bacteroidota</taxon>
        <taxon>Flavobacteriia</taxon>
        <taxon>Flavobacteriales</taxon>
        <taxon>Flavobacteriaceae</taxon>
        <taxon>Flagellimonas</taxon>
    </lineage>
</organism>
<dbReference type="RefSeq" id="WP_379763268.1">
    <property type="nucleotide sequence ID" value="NZ_JBHSCL010000004.1"/>
</dbReference>